<protein>
    <submittedName>
        <fullName evidence="6">Uncharacterized protein</fullName>
    </submittedName>
</protein>
<dbReference type="Pfam" id="PF01926">
    <property type="entry name" value="MMR_HSR1"/>
    <property type="match status" value="1"/>
</dbReference>
<dbReference type="GO" id="GO:0003924">
    <property type="term" value="F:GTPase activity"/>
    <property type="evidence" value="ECO:0007669"/>
    <property type="project" value="InterPro"/>
</dbReference>
<reference evidence="7" key="1">
    <citation type="journal article" date="2013" name="Nature">
        <title>Pan genome of the phytoplankton Emiliania underpins its global distribution.</title>
        <authorList>
            <person name="Read B.A."/>
            <person name="Kegel J."/>
            <person name="Klute M.J."/>
            <person name="Kuo A."/>
            <person name="Lefebvre S.C."/>
            <person name="Maumus F."/>
            <person name="Mayer C."/>
            <person name="Miller J."/>
            <person name="Monier A."/>
            <person name="Salamov A."/>
            <person name="Young J."/>
            <person name="Aguilar M."/>
            <person name="Claverie J.M."/>
            <person name="Frickenhaus S."/>
            <person name="Gonzalez K."/>
            <person name="Herman E.K."/>
            <person name="Lin Y.C."/>
            <person name="Napier J."/>
            <person name="Ogata H."/>
            <person name="Sarno A.F."/>
            <person name="Shmutz J."/>
            <person name="Schroeder D."/>
            <person name="de Vargas C."/>
            <person name="Verret F."/>
            <person name="von Dassow P."/>
            <person name="Valentin K."/>
            <person name="Van de Peer Y."/>
            <person name="Wheeler G."/>
            <person name="Dacks J.B."/>
            <person name="Delwiche C.F."/>
            <person name="Dyhrman S.T."/>
            <person name="Glockner G."/>
            <person name="John U."/>
            <person name="Richards T."/>
            <person name="Worden A.Z."/>
            <person name="Zhang X."/>
            <person name="Grigoriev I.V."/>
            <person name="Allen A.E."/>
            <person name="Bidle K."/>
            <person name="Borodovsky M."/>
            <person name="Bowler C."/>
            <person name="Brownlee C."/>
            <person name="Cock J.M."/>
            <person name="Elias M."/>
            <person name="Gladyshev V.N."/>
            <person name="Groth M."/>
            <person name="Guda C."/>
            <person name="Hadaegh A."/>
            <person name="Iglesias-Rodriguez M.D."/>
            <person name="Jenkins J."/>
            <person name="Jones B.M."/>
            <person name="Lawson T."/>
            <person name="Leese F."/>
            <person name="Lindquist E."/>
            <person name="Lobanov A."/>
            <person name="Lomsadze A."/>
            <person name="Malik S.B."/>
            <person name="Marsh M.E."/>
            <person name="Mackinder L."/>
            <person name="Mock T."/>
            <person name="Mueller-Roeber B."/>
            <person name="Pagarete A."/>
            <person name="Parker M."/>
            <person name="Probert I."/>
            <person name="Quesneville H."/>
            <person name="Raines C."/>
            <person name="Rensing S.A."/>
            <person name="Riano-Pachon D.M."/>
            <person name="Richier S."/>
            <person name="Rokitta S."/>
            <person name="Shiraiwa Y."/>
            <person name="Soanes D.M."/>
            <person name="van der Giezen M."/>
            <person name="Wahlund T.M."/>
            <person name="Williams B."/>
            <person name="Wilson W."/>
            <person name="Wolfe G."/>
            <person name="Wurch L.L."/>
        </authorList>
    </citation>
    <scope>NUCLEOTIDE SEQUENCE</scope>
</reference>
<dbReference type="GeneID" id="17264990"/>
<feature type="domain" description="OBG-type G" evidence="4">
    <location>
        <begin position="64"/>
        <end position="338"/>
    </location>
</feature>
<dbReference type="Pfam" id="PF16897">
    <property type="entry name" value="MMR_HSR1_Xtn"/>
    <property type="match status" value="1"/>
</dbReference>
<dbReference type="PROSITE" id="PS51880">
    <property type="entry name" value="TGS"/>
    <property type="match status" value="1"/>
</dbReference>
<dbReference type="Gene3D" id="6.10.140.1070">
    <property type="match status" value="1"/>
</dbReference>
<dbReference type="InterPro" id="IPR027417">
    <property type="entry name" value="P-loop_NTPase"/>
</dbReference>
<dbReference type="PRINTS" id="PR00326">
    <property type="entry name" value="GTP1OBG"/>
</dbReference>
<keyword evidence="1" id="KW-0547">Nucleotide-binding</keyword>
<feature type="compositionally biased region" description="Basic residues" evidence="3">
    <location>
        <begin position="215"/>
        <end position="224"/>
    </location>
</feature>
<dbReference type="STRING" id="2903.R1EF76"/>
<reference evidence="6" key="2">
    <citation type="submission" date="2024-10" db="UniProtKB">
        <authorList>
            <consortium name="EnsemblProtists"/>
        </authorList>
    </citation>
    <scope>IDENTIFICATION</scope>
</reference>
<dbReference type="Pfam" id="PF02824">
    <property type="entry name" value="TGS"/>
    <property type="match status" value="1"/>
</dbReference>
<evidence type="ECO:0000313" key="7">
    <source>
        <dbReference type="Proteomes" id="UP000013827"/>
    </source>
</evidence>
<keyword evidence="7" id="KW-1185">Reference proteome</keyword>
<dbReference type="KEGG" id="ehx:EMIHUDRAFT_65576"/>
<evidence type="ECO:0000259" key="5">
    <source>
        <dbReference type="PROSITE" id="PS51880"/>
    </source>
</evidence>
<dbReference type="eggNOG" id="KOG1487">
    <property type="taxonomic scope" value="Eukaryota"/>
</dbReference>
<dbReference type="InterPro" id="IPR006073">
    <property type="entry name" value="GTP-bd"/>
</dbReference>
<dbReference type="CDD" id="cd17230">
    <property type="entry name" value="TGS_DRG1"/>
    <property type="match status" value="1"/>
</dbReference>
<feature type="domain" description="TGS" evidence="5">
    <location>
        <begin position="338"/>
        <end position="415"/>
    </location>
</feature>
<dbReference type="AlphaFoldDB" id="A0A0D3J7K4"/>
<dbReference type="FunFam" id="3.10.20.30:FF:000003">
    <property type="entry name" value="Developmentally-regulated GTP-binding protein 1"/>
    <property type="match status" value="1"/>
</dbReference>
<dbReference type="GO" id="GO:0005525">
    <property type="term" value="F:GTP binding"/>
    <property type="evidence" value="ECO:0007669"/>
    <property type="project" value="UniProtKB-KW"/>
</dbReference>
<sequence>MSLVAKIEDIESEIARTQINKQTMAHLCSLRAKLAKYKRELVADPKGGGGGPGEGFDVRATGDARVGFVGFPSVGKSTLLTSLTDVASEAASYEFTTLTCIPGIKYWKGAKIQLLDLPGIIEGARDGKGRGRQVIAVARTCSCLIIVLDAMKDIAQKKIIERELEGVGIRLNKQPPDIRVEKKVSGGINFAATCKLTHLDEDSIKAPRPGPRLTTHGRRRLASPTHPRHAILTEYRIMSATVRINCDATPDDLIDAIEGNRVYMPCVYALNKIDAITMEERRARPAGRPSPPSSPHPLSARPLPELDILDQIPHYCPISSHYQWNLDGLMDMVFEYLSMTRVYTKPKGQMPDYEAPVIIRGSQKPTVEVFCKKIHRQLIHDFKYGWVWGSSVKFNPQKVGKAHLLHDEDVLQIVKKI</sequence>
<dbReference type="InterPro" id="IPR045001">
    <property type="entry name" value="DRG"/>
</dbReference>
<dbReference type="PANTHER" id="PTHR43127">
    <property type="entry name" value="DEVELOPMENTALLY-REGULATED GTP-BINDING PROTEIN 2"/>
    <property type="match status" value="1"/>
</dbReference>
<dbReference type="PROSITE" id="PS51710">
    <property type="entry name" value="G_OBG"/>
    <property type="match status" value="1"/>
</dbReference>
<dbReference type="OMA" id="XCPQSEL"/>
<dbReference type="Gene3D" id="3.40.50.300">
    <property type="entry name" value="P-loop containing nucleotide triphosphate hydrolases"/>
    <property type="match status" value="1"/>
</dbReference>
<dbReference type="InterPro" id="IPR004095">
    <property type="entry name" value="TGS"/>
</dbReference>
<evidence type="ECO:0000313" key="6">
    <source>
        <dbReference type="EnsemblProtists" id="EOD19489"/>
    </source>
</evidence>
<dbReference type="InterPro" id="IPR031662">
    <property type="entry name" value="GTP-binding_2"/>
</dbReference>
<dbReference type="RefSeq" id="XP_005771918.1">
    <property type="nucleotide sequence ID" value="XM_005771861.1"/>
</dbReference>
<dbReference type="CDD" id="cd01896">
    <property type="entry name" value="DRG"/>
    <property type="match status" value="1"/>
</dbReference>
<dbReference type="InterPro" id="IPR006074">
    <property type="entry name" value="GTP1-OBG_CS"/>
</dbReference>
<evidence type="ECO:0000256" key="1">
    <source>
        <dbReference type="ARBA" id="ARBA00022741"/>
    </source>
</evidence>
<accession>A0A0D3J7K4</accession>
<feature type="region of interest" description="Disordered" evidence="3">
    <location>
        <begin position="203"/>
        <end position="224"/>
    </location>
</feature>
<dbReference type="InterPro" id="IPR012676">
    <property type="entry name" value="TGS-like"/>
</dbReference>
<proteinExistence type="predicted"/>
<dbReference type="PaxDb" id="2903-EOD19489"/>
<dbReference type="FunFam" id="3.40.50.300:FF:001436">
    <property type="entry name" value="Developmentally-regulated GTP-binding protein"/>
    <property type="match status" value="1"/>
</dbReference>
<dbReference type="Proteomes" id="UP000013827">
    <property type="component" value="Unassembled WGS sequence"/>
</dbReference>
<dbReference type="InterPro" id="IPR005225">
    <property type="entry name" value="Small_GTP-bd"/>
</dbReference>
<dbReference type="InterPro" id="IPR012675">
    <property type="entry name" value="Beta-grasp_dom_sf"/>
</dbReference>
<dbReference type="SUPFAM" id="SSF81271">
    <property type="entry name" value="TGS-like"/>
    <property type="match status" value="1"/>
</dbReference>
<dbReference type="PROSITE" id="PS00905">
    <property type="entry name" value="GTP1_OBG"/>
    <property type="match status" value="1"/>
</dbReference>
<evidence type="ECO:0000256" key="3">
    <source>
        <dbReference type="SAM" id="MobiDB-lite"/>
    </source>
</evidence>
<feature type="region of interest" description="Disordered" evidence="3">
    <location>
        <begin position="281"/>
        <end position="300"/>
    </location>
</feature>
<dbReference type="NCBIfam" id="TIGR00231">
    <property type="entry name" value="small_GTP"/>
    <property type="match status" value="1"/>
</dbReference>
<dbReference type="Gene3D" id="3.10.20.30">
    <property type="match status" value="1"/>
</dbReference>
<evidence type="ECO:0000259" key="4">
    <source>
        <dbReference type="PROSITE" id="PS51710"/>
    </source>
</evidence>
<dbReference type="InterPro" id="IPR031167">
    <property type="entry name" value="G_OBG"/>
</dbReference>
<evidence type="ECO:0000256" key="2">
    <source>
        <dbReference type="ARBA" id="ARBA00023134"/>
    </source>
</evidence>
<keyword evidence="2" id="KW-0342">GTP-binding</keyword>
<organism evidence="6 7">
    <name type="scientific">Emiliania huxleyi (strain CCMP1516)</name>
    <dbReference type="NCBI Taxonomy" id="280463"/>
    <lineage>
        <taxon>Eukaryota</taxon>
        <taxon>Haptista</taxon>
        <taxon>Haptophyta</taxon>
        <taxon>Prymnesiophyceae</taxon>
        <taxon>Isochrysidales</taxon>
        <taxon>Noelaerhabdaceae</taxon>
        <taxon>Emiliania</taxon>
    </lineage>
</organism>
<dbReference type="HOGENOM" id="CLU_044997_0_0_1"/>
<dbReference type="SUPFAM" id="SSF52540">
    <property type="entry name" value="P-loop containing nucleoside triphosphate hydrolases"/>
    <property type="match status" value="1"/>
</dbReference>
<name>A0A0D3J7K4_EMIH1</name>
<dbReference type="EnsemblProtists" id="EOD19489">
    <property type="protein sequence ID" value="EOD19489"/>
    <property type="gene ID" value="EMIHUDRAFT_65576"/>
</dbReference>